<reference evidence="1" key="1">
    <citation type="journal article" date="2022" name="Nat. Microbiol.">
        <title>Unique mobile elements and scalable gene flow at the prokaryote-eukaryote boundary revealed by circularized Asgard archaea genomes.</title>
        <authorList>
            <person name="Wu F."/>
            <person name="Speth D.R."/>
            <person name="Philosof A."/>
            <person name="Cremiere A."/>
            <person name="Narayanan A."/>
            <person name="Barco R.A."/>
            <person name="Connon S.A."/>
            <person name="Amend J.P."/>
            <person name="Antoshechkin I.A."/>
            <person name="Orphan V.J."/>
        </authorList>
    </citation>
    <scope>NUCLEOTIDE SEQUENCE</scope>
    <source>
        <strain evidence="1">PM71</strain>
    </source>
</reference>
<proteinExistence type="predicted"/>
<accession>A0A9Y1BIL2</accession>
<sequence>MQNSKYNKYHSVLIIDDIVIVTYFMSDILVLKHLKRCEELLETQLELFYLLIQIVTI</sequence>
<gene>
    <name evidence="1" type="ORF">K9W45_06735</name>
</gene>
<dbReference type="Proteomes" id="UP001201020">
    <property type="component" value="Chromosome"/>
</dbReference>
<organism evidence="1">
    <name type="scientific">Candidatus Heimdallarchaeum aukensis</name>
    <dbReference type="NCBI Taxonomy" id="2876573"/>
    <lineage>
        <taxon>Archaea</taxon>
        <taxon>Promethearchaeati</taxon>
        <taxon>Candidatus Heimdallarchaeota</taxon>
        <taxon>Candidatus Heimdallarchaeia (ex Rinke et al. 2021) (nom. nud.)</taxon>
        <taxon>Candidatus Heimdallarchaeales</taxon>
        <taxon>Candidatus Heimdallarchaeaceae</taxon>
        <taxon>Candidatus Heimdallarchaeum</taxon>
    </lineage>
</organism>
<name>A0A9Y1BIL2_9ARCH</name>
<dbReference type="EMBL" id="CP084166">
    <property type="protein sequence ID" value="UJG39561.1"/>
    <property type="molecule type" value="Genomic_DNA"/>
</dbReference>
<dbReference type="AlphaFoldDB" id="A0A9Y1BIL2"/>
<protein>
    <submittedName>
        <fullName evidence="1">Uncharacterized protein</fullName>
    </submittedName>
</protein>
<evidence type="ECO:0000313" key="1">
    <source>
        <dbReference type="EMBL" id="UJG39561.1"/>
    </source>
</evidence>